<comment type="catalytic activity">
    <reaction evidence="1">
        <text>ATP + H2O = ADP + phosphate + H(+)</text>
        <dbReference type="Rhea" id="RHEA:13065"/>
        <dbReference type="ChEBI" id="CHEBI:15377"/>
        <dbReference type="ChEBI" id="CHEBI:15378"/>
        <dbReference type="ChEBI" id="CHEBI:30616"/>
        <dbReference type="ChEBI" id="CHEBI:43474"/>
        <dbReference type="ChEBI" id="CHEBI:456216"/>
        <dbReference type="EC" id="5.6.2.3"/>
    </reaction>
</comment>
<keyword evidence="1 5" id="KW-0347">Helicase</keyword>
<dbReference type="GO" id="GO:0043139">
    <property type="term" value="F:5'-3' DNA helicase activity"/>
    <property type="evidence" value="ECO:0007669"/>
    <property type="project" value="UniProtKB-EC"/>
</dbReference>
<dbReference type="CDD" id="cd18809">
    <property type="entry name" value="SF1_C_RecD"/>
    <property type="match status" value="1"/>
</dbReference>
<name>A0A1R3IQ53_COCAP</name>
<sequence>MDRLCPTSGESPMLLDDLLSDVPISYGFSAGQPPSGQMVSIGDSSSLGDGLSLIDVPVMLDPVLPVGHLPGLYLQSYVGDDSGLVDVVVVDPVDHNDYHSFANLSVCALGGQSIPSVNISPVNLTFDASGLVSGSDSHDVNVAVDGDFDLVDVPVEVVPPSFNPAEYLQHVQYSSWRLHSGSPTGVSLVSRKRSMPPVSGRASKCVRILAPSRSRASARGDRIFQDCHDTLPADTLPSNGFCFPGGHGPAVASSPSLEPGMVSLPARRPTPLFLDGLLDPRGGPMSRIFRDNIRVYNSLFQFTSLGAKIDNSVNAGAGPYIFRLNNQTHHKIGPLLPADGVSPQFAQLYIYDCANEVSNGIVSVVGSRAADSVNRLIVEGLMVMLDDINEIVKLFRTAKERLDFDASEPVSICLIKARGSDPRTYAAPTSDQIGGLIGCDFGRSNGERDIIVDHRDTGLQHISTVHPLYMALQYPLLFPYGEDGFAPHLMYVPTPVKDQTVRKTISMREYYAYQLQQRSSTGELHWVDTHQTEIMADMYTNVRDLVNRGDVDVSGVGKRIVLPASFTGGPRYLYQKYQDAMAICRAYGYPDLFITFTCNGHWPELQDALGFLPGLRLEDRPDLVARVFHIKLRSLIDDLMKHSFFGPALAVTYTVEFQKRGLPHAHILLWLQPGSKFKIAADIDRYVSAVIPYKDLDSIGYEAVTSLMMHGPCGVSKPQARCMEKHRCDKHFRKKFNEQIRLDQQGYPTYRRRDSGAMCVKNGVVMDNRHVVPHNVDLLVRYQAHINVEVCNQSRAIKYLFKYINKGPDRARVVIESQRCADGVVADSPHGAVDEIRAYLDVRYLCAYEACWRMFSFEIHLRQPASTRQLLYADFPSHFVWHPTQKTWEPRQRGCCIGRAACKAARLIGNDREWHDAMVEAAHSAFAYELRHLLRMIIVFGEVANPVNLFEQHWKVMSNDIQYRFRQVRRDPKLVMSDIDLRDHILCELDDILHCFGTSLADKNLPLPRSVDDGIGQVYFVHGHGGTGKTFLWKAVLARVRLSGNVALVVASSGIASLLLPGGRTAHSRFKIPIQIDQWSTCDIKRGTQLARLMQQTSVIIWDEAPMINRRCIEALDRSLRNVRGVVDRQLMDMPFGGITVVFSGDLRQILPVMPGGSRTDIISFIICNSPLWRHCQIMHLTINMRLKQHPEASAVRDDLAAFAKWLLQIGDGKVPSVHGINDPEGNLIQLPDDLMVQFSGDPVQAIIAEIYPDFVDRYSDRLYLGKRAIITPFNAMVDQINSSMLSLIPGDSMEYYSLDKVSGSSDTIIGESSSYPVEFLNGISSPGVPAHRLSLKLGCVVMLLRNINQMCGLCNGTRLIITHLGQNVIQAEIVSGDHIGQRVFIPRIVFVVENRQWPFVLVRRQFPLRLCYGMTINKSQGQTLDHVGVYLPKPVFSHGQLYVAFSRVTSRDGLRILAHDEDGRPTKQTRNVVFTEILDSVPTPPEMHELIKLNVGLIIMISYGLLAEEFNSGSNLASHDSFFCSAAFVLIPDLLLVSYTLGCSCVPDLTIALGASRSFVYDDCFHSYLPSIPPV</sequence>
<keyword evidence="1" id="KW-0547">Nucleotide-binding</keyword>
<keyword evidence="1" id="KW-0067">ATP-binding</keyword>
<evidence type="ECO:0000313" key="5">
    <source>
        <dbReference type="EMBL" id="OMO84718.1"/>
    </source>
</evidence>
<keyword evidence="1" id="KW-0227">DNA damage</keyword>
<dbReference type="InterPro" id="IPR049163">
    <property type="entry name" value="Pif1-like_2B_dom"/>
</dbReference>
<comment type="caution">
    <text evidence="5">The sequence shown here is derived from an EMBL/GenBank/DDBJ whole genome shotgun (WGS) entry which is preliminary data.</text>
</comment>
<dbReference type="GO" id="GO:0000723">
    <property type="term" value="P:telomere maintenance"/>
    <property type="evidence" value="ECO:0007669"/>
    <property type="project" value="InterPro"/>
</dbReference>
<accession>A0A1R3IQ53</accession>
<protein>
    <recommendedName>
        <fullName evidence="1">ATP-dependent DNA helicase</fullName>
        <ecNumber evidence="1">5.6.2.3</ecNumber>
    </recommendedName>
</protein>
<gene>
    <name evidence="5" type="ORF">CCACVL1_10689</name>
</gene>
<dbReference type="Gene3D" id="3.40.50.300">
    <property type="entry name" value="P-loop containing nucleotide triphosphate hydrolases"/>
    <property type="match status" value="1"/>
</dbReference>
<keyword evidence="1" id="KW-0234">DNA repair</keyword>
<evidence type="ECO:0000259" key="3">
    <source>
        <dbReference type="Pfam" id="PF14214"/>
    </source>
</evidence>
<feature type="domain" description="DNA helicase Pif1-like DEAD-box helicase" evidence="2">
    <location>
        <begin position="1011"/>
        <end position="1217"/>
    </location>
</feature>
<evidence type="ECO:0000259" key="2">
    <source>
        <dbReference type="Pfam" id="PF05970"/>
    </source>
</evidence>
<dbReference type="FunFam" id="3.40.50.300:FF:002884">
    <property type="entry name" value="ATP-dependent DNA helicase"/>
    <property type="match status" value="1"/>
</dbReference>
<dbReference type="Pfam" id="PF05970">
    <property type="entry name" value="PIF1"/>
    <property type="match status" value="1"/>
</dbReference>
<feature type="domain" description="DNA helicase Pif1-like 2B" evidence="4">
    <location>
        <begin position="1319"/>
        <end position="1365"/>
    </location>
</feature>
<keyword evidence="1" id="KW-0378">Hydrolase</keyword>
<dbReference type="Pfam" id="PF14214">
    <property type="entry name" value="Helitron_like_N"/>
    <property type="match status" value="1"/>
</dbReference>
<keyword evidence="6" id="KW-1185">Reference proteome</keyword>
<dbReference type="OrthoDB" id="1706095at2759"/>
<dbReference type="GO" id="GO:0005524">
    <property type="term" value="F:ATP binding"/>
    <property type="evidence" value="ECO:0007669"/>
    <property type="project" value="UniProtKB-KW"/>
</dbReference>
<keyword evidence="1" id="KW-0233">DNA recombination</keyword>
<evidence type="ECO:0000313" key="6">
    <source>
        <dbReference type="Proteomes" id="UP000188268"/>
    </source>
</evidence>
<comment type="similarity">
    <text evidence="1">Belongs to the helicase family.</text>
</comment>
<dbReference type="InterPro" id="IPR027417">
    <property type="entry name" value="P-loop_NTPase"/>
</dbReference>
<dbReference type="EMBL" id="AWWV01009692">
    <property type="protein sequence ID" value="OMO84718.1"/>
    <property type="molecule type" value="Genomic_DNA"/>
</dbReference>
<dbReference type="InterPro" id="IPR010285">
    <property type="entry name" value="DNA_helicase_pif1-like_DEAD"/>
</dbReference>
<dbReference type="PANTHER" id="PTHR10492:SF90">
    <property type="entry name" value="ATP-DEPENDENT DNA HELICASE"/>
    <property type="match status" value="1"/>
</dbReference>
<dbReference type="Proteomes" id="UP000188268">
    <property type="component" value="Unassembled WGS sequence"/>
</dbReference>
<feature type="domain" description="Helitron helicase-like" evidence="3">
    <location>
        <begin position="510"/>
        <end position="669"/>
    </location>
</feature>
<dbReference type="GO" id="GO:0006281">
    <property type="term" value="P:DNA repair"/>
    <property type="evidence" value="ECO:0007669"/>
    <property type="project" value="UniProtKB-KW"/>
</dbReference>
<dbReference type="SUPFAM" id="SSF52540">
    <property type="entry name" value="P-loop containing nucleoside triphosphate hydrolases"/>
    <property type="match status" value="2"/>
</dbReference>
<dbReference type="STRING" id="210143.A0A1R3IQ53"/>
<reference evidence="5 6" key="1">
    <citation type="submission" date="2013-09" db="EMBL/GenBank/DDBJ databases">
        <title>Corchorus capsularis genome sequencing.</title>
        <authorList>
            <person name="Alam M."/>
            <person name="Haque M.S."/>
            <person name="Islam M.S."/>
            <person name="Emdad E.M."/>
            <person name="Islam M.M."/>
            <person name="Ahmed B."/>
            <person name="Halim A."/>
            <person name="Hossen Q.M.M."/>
            <person name="Hossain M.Z."/>
            <person name="Ahmed R."/>
            <person name="Khan M.M."/>
            <person name="Islam R."/>
            <person name="Rashid M.M."/>
            <person name="Khan S.A."/>
            <person name="Rahman M.S."/>
            <person name="Alam M."/>
        </authorList>
    </citation>
    <scope>NUCLEOTIDE SEQUENCE [LARGE SCALE GENOMIC DNA]</scope>
    <source>
        <strain evidence="6">cv. CVL-1</strain>
        <tissue evidence="5">Whole seedling</tissue>
    </source>
</reference>
<dbReference type="GO" id="GO:0016887">
    <property type="term" value="F:ATP hydrolysis activity"/>
    <property type="evidence" value="ECO:0007669"/>
    <property type="project" value="RHEA"/>
</dbReference>
<dbReference type="Pfam" id="PF21530">
    <property type="entry name" value="Pif1_2B_dom"/>
    <property type="match status" value="1"/>
</dbReference>
<evidence type="ECO:0000259" key="4">
    <source>
        <dbReference type="Pfam" id="PF21530"/>
    </source>
</evidence>
<dbReference type="OMA" id="CANEVSN"/>
<dbReference type="Gramene" id="OMO84718">
    <property type="protein sequence ID" value="OMO84718"/>
    <property type="gene ID" value="CCACVL1_10689"/>
</dbReference>
<comment type="cofactor">
    <cofactor evidence="1">
        <name>Mg(2+)</name>
        <dbReference type="ChEBI" id="CHEBI:18420"/>
    </cofactor>
</comment>
<dbReference type="PANTHER" id="PTHR10492">
    <property type="match status" value="1"/>
</dbReference>
<evidence type="ECO:0000256" key="1">
    <source>
        <dbReference type="RuleBase" id="RU363044"/>
    </source>
</evidence>
<dbReference type="GO" id="GO:0006310">
    <property type="term" value="P:DNA recombination"/>
    <property type="evidence" value="ECO:0007669"/>
    <property type="project" value="UniProtKB-KW"/>
</dbReference>
<organism evidence="5 6">
    <name type="scientific">Corchorus capsularis</name>
    <name type="common">Jute</name>
    <dbReference type="NCBI Taxonomy" id="210143"/>
    <lineage>
        <taxon>Eukaryota</taxon>
        <taxon>Viridiplantae</taxon>
        <taxon>Streptophyta</taxon>
        <taxon>Embryophyta</taxon>
        <taxon>Tracheophyta</taxon>
        <taxon>Spermatophyta</taxon>
        <taxon>Magnoliopsida</taxon>
        <taxon>eudicotyledons</taxon>
        <taxon>Gunneridae</taxon>
        <taxon>Pentapetalae</taxon>
        <taxon>rosids</taxon>
        <taxon>malvids</taxon>
        <taxon>Malvales</taxon>
        <taxon>Malvaceae</taxon>
        <taxon>Grewioideae</taxon>
        <taxon>Apeibeae</taxon>
        <taxon>Corchorus</taxon>
    </lineage>
</organism>
<proteinExistence type="inferred from homology"/>
<dbReference type="InterPro" id="IPR025476">
    <property type="entry name" value="Helitron_helicase-like"/>
</dbReference>
<dbReference type="EC" id="5.6.2.3" evidence="1"/>